<comment type="caution">
    <text evidence="2">The sequence shown here is derived from an EMBL/GenBank/DDBJ whole genome shotgun (WGS) entry which is preliminary data.</text>
</comment>
<reference evidence="2 3" key="1">
    <citation type="journal article" date="2020" name="ISME J.">
        <title>Comparative genomics reveals insights into cyanobacterial evolution and habitat adaptation.</title>
        <authorList>
            <person name="Chen M.Y."/>
            <person name="Teng W.K."/>
            <person name="Zhao L."/>
            <person name="Hu C.X."/>
            <person name="Zhou Y.K."/>
            <person name="Han B.P."/>
            <person name="Song L.R."/>
            <person name="Shu W.S."/>
        </authorList>
    </citation>
    <scope>NUCLEOTIDE SEQUENCE [LARGE SCALE GENOMIC DNA]</scope>
    <source>
        <strain evidence="2 3">FACHB-1040</strain>
    </source>
</reference>
<accession>A0ABR8BQI9</accession>
<dbReference type="EMBL" id="JACJQT010000001">
    <property type="protein sequence ID" value="MBD2276871.1"/>
    <property type="molecule type" value="Genomic_DNA"/>
</dbReference>
<proteinExistence type="predicted"/>
<evidence type="ECO:0000313" key="3">
    <source>
        <dbReference type="Proteomes" id="UP000606721"/>
    </source>
</evidence>
<dbReference type="RefSeq" id="WP_053537917.1">
    <property type="nucleotide sequence ID" value="NZ_JACJQT010000001.1"/>
</dbReference>
<keyword evidence="1" id="KW-0812">Transmembrane</keyword>
<feature type="transmembrane region" description="Helical" evidence="1">
    <location>
        <begin position="75"/>
        <end position="92"/>
    </location>
</feature>
<keyword evidence="3" id="KW-1185">Reference proteome</keyword>
<organism evidence="2 3">
    <name type="scientific">Aphanizomenon flos-aquae FACHB-1040</name>
    <dbReference type="NCBI Taxonomy" id="2692887"/>
    <lineage>
        <taxon>Bacteria</taxon>
        <taxon>Bacillati</taxon>
        <taxon>Cyanobacteriota</taxon>
        <taxon>Cyanophyceae</taxon>
        <taxon>Nostocales</taxon>
        <taxon>Aphanizomenonaceae</taxon>
        <taxon>Aphanizomenon</taxon>
    </lineage>
</organism>
<name>A0ABR8BQI9_APHFL</name>
<gene>
    <name evidence="2" type="ORF">H6F99_00615</name>
</gene>
<protein>
    <submittedName>
        <fullName evidence="2">Uncharacterized protein</fullName>
    </submittedName>
</protein>
<sequence length="107" mass="12005">MLKNTQLNHHQLFRYLDDTEQESLVGGQILPMLGLFADGKLFFQKTDLETEGKNDLTLASGDSTSQTTKYKLSQITIALSFTFGLLTISYSGDKLSNLLPDFLHNFL</sequence>
<dbReference type="Proteomes" id="UP000606721">
    <property type="component" value="Unassembled WGS sequence"/>
</dbReference>
<keyword evidence="1" id="KW-1133">Transmembrane helix</keyword>
<evidence type="ECO:0000256" key="1">
    <source>
        <dbReference type="SAM" id="Phobius"/>
    </source>
</evidence>
<evidence type="ECO:0000313" key="2">
    <source>
        <dbReference type="EMBL" id="MBD2276871.1"/>
    </source>
</evidence>
<keyword evidence="1" id="KW-0472">Membrane</keyword>